<keyword evidence="1" id="KW-0649">Protein kinase inhibitor</keyword>
<reference evidence="3" key="2">
    <citation type="journal article" date="2023" name="Plants (Basel)">
        <title>Annotation of the Turnera subulata (Passifloraceae) Draft Genome Reveals the S-Locus Evolved after the Divergence of Turneroideae from Passifloroideae in a Stepwise Manner.</title>
        <authorList>
            <person name="Henning P.M."/>
            <person name="Roalson E.H."/>
            <person name="Mir W."/>
            <person name="McCubbin A.G."/>
            <person name="Shore J.S."/>
        </authorList>
    </citation>
    <scope>NUCLEOTIDE SEQUENCE</scope>
    <source>
        <strain evidence="3">F60SS</strain>
    </source>
</reference>
<name>A0A9Q0FTF6_9ROSI</name>
<evidence type="ECO:0000256" key="1">
    <source>
        <dbReference type="ARBA" id="ARBA00023013"/>
    </source>
</evidence>
<reference evidence="3" key="1">
    <citation type="submission" date="2022-02" db="EMBL/GenBank/DDBJ databases">
        <authorList>
            <person name="Henning P.M."/>
            <person name="McCubbin A.G."/>
            <person name="Shore J.S."/>
        </authorList>
    </citation>
    <scope>NUCLEOTIDE SEQUENCE</scope>
    <source>
        <strain evidence="3">F60SS</strain>
        <tissue evidence="3">Leaves</tissue>
    </source>
</reference>
<protein>
    <recommendedName>
        <fullName evidence="5">Cyclin-dependent protein kinase inhibitor</fullName>
    </recommendedName>
</protein>
<evidence type="ECO:0000256" key="2">
    <source>
        <dbReference type="ARBA" id="ARBA00023306"/>
    </source>
</evidence>
<evidence type="ECO:0008006" key="5">
    <source>
        <dbReference type="Google" id="ProtNLM"/>
    </source>
</evidence>
<proteinExistence type="predicted"/>
<evidence type="ECO:0000313" key="4">
    <source>
        <dbReference type="Proteomes" id="UP001141552"/>
    </source>
</evidence>
<dbReference type="EMBL" id="JAKUCV010003849">
    <property type="protein sequence ID" value="KAJ4837385.1"/>
    <property type="molecule type" value="Genomic_DNA"/>
</dbReference>
<dbReference type="InterPro" id="IPR040389">
    <property type="entry name" value="SMR"/>
</dbReference>
<dbReference type="PANTHER" id="PTHR33142:SF13">
    <property type="entry name" value="CYCLIN-DEPENDENT PROTEIN KINASE INHIBITOR SMR1"/>
    <property type="match status" value="1"/>
</dbReference>
<organism evidence="3 4">
    <name type="scientific">Turnera subulata</name>
    <dbReference type="NCBI Taxonomy" id="218843"/>
    <lineage>
        <taxon>Eukaryota</taxon>
        <taxon>Viridiplantae</taxon>
        <taxon>Streptophyta</taxon>
        <taxon>Embryophyta</taxon>
        <taxon>Tracheophyta</taxon>
        <taxon>Spermatophyta</taxon>
        <taxon>Magnoliopsida</taxon>
        <taxon>eudicotyledons</taxon>
        <taxon>Gunneridae</taxon>
        <taxon>Pentapetalae</taxon>
        <taxon>rosids</taxon>
        <taxon>fabids</taxon>
        <taxon>Malpighiales</taxon>
        <taxon>Passifloraceae</taxon>
        <taxon>Turnera</taxon>
    </lineage>
</organism>
<dbReference type="AlphaFoldDB" id="A0A9Q0FTF6"/>
<dbReference type="PANTHER" id="PTHR33142">
    <property type="entry name" value="CYCLIN-DEPENDENT PROTEIN KINASE INHIBITOR SMR13"/>
    <property type="match status" value="1"/>
</dbReference>
<accession>A0A9Q0FTF6</accession>
<dbReference type="GO" id="GO:0004860">
    <property type="term" value="F:protein kinase inhibitor activity"/>
    <property type="evidence" value="ECO:0007669"/>
    <property type="project" value="UniProtKB-KW"/>
</dbReference>
<comment type="caution">
    <text evidence="3">The sequence shown here is derived from an EMBL/GenBank/DDBJ whole genome shotgun (WGS) entry which is preliminary data.</text>
</comment>
<sequence length="127" mass="14293">MATDLELCQLGLPNIRISPIKTRQTLQSCGGGKENISSNRSNFIKQETTTCGVDVDGDGCRTPTSEEHKIPAILSCPPAPRKPRRGVSCKRKLSEFDFFEIVKREEVDRFFQSAFETTAKRRCRPCK</sequence>
<dbReference type="GO" id="GO:0032875">
    <property type="term" value="P:regulation of DNA endoreduplication"/>
    <property type="evidence" value="ECO:0007669"/>
    <property type="project" value="InterPro"/>
</dbReference>
<dbReference type="Proteomes" id="UP001141552">
    <property type="component" value="Unassembled WGS sequence"/>
</dbReference>
<gene>
    <name evidence="3" type="ORF">Tsubulata_029282</name>
</gene>
<evidence type="ECO:0000313" key="3">
    <source>
        <dbReference type="EMBL" id="KAJ4837385.1"/>
    </source>
</evidence>
<keyword evidence="2" id="KW-0131">Cell cycle</keyword>
<dbReference type="OrthoDB" id="662905at2759"/>
<keyword evidence="4" id="KW-1185">Reference proteome</keyword>